<dbReference type="GO" id="GO:0046872">
    <property type="term" value="F:metal ion binding"/>
    <property type="evidence" value="ECO:0007669"/>
    <property type="project" value="UniProtKB-KW"/>
</dbReference>
<gene>
    <name evidence="9" type="ORF">FC18_GL001258</name>
</gene>
<protein>
    <submittedName>
        <fullName evidence="9">Glycosyl transferase 4 family protein</fullName>
    </submittedName>
</protein>
<dbReference type="EMBL" id="AYYO01000019">
    <property type="protein sequence ID" value="KRM55540.1"/>
    <property type="molecule type" value="Genomic_DNA"/>
</dbReference>
<keyword evidence="3 9" id="KW-0808">Transferase</keyword>
<feature type="transmembrane region" description="Helical" evidence="8">
    <location>
        <begin position="114"/>
        <end position="134"/>
    </location>
</feature>
<evidence type="ECO:0000256" key="2">
    <source>
        <dbReference type="ARBA" id="ARBA00022475"/>
    </source>
</evidence>
<dbReference type="InterPro" id="IPR000715">
    <property type="entry name" value="Glycosyl_transferase_4"/>
</dbReference>
<proteinExistence type="predicted"/>
<feature type="transmembrane region" description="Helical" evidence="8">
    <location>
        <begin position="171"/>
        <end position="191"/>
    </location>
</feature>
<comment type="caution">
    <text evidence="9">The sequence shown here is derived from an EMBL/GenBank/DDBJ whole genome shotgun (WGS) entry which is preliminary data.</text>
</comment>
<dbReference type="GO" id="GO:0009103">
    <property type="term" value="P:lipopolysaccharide biosynthetic process"/>
    <property type="evidence" value="ECO:0007669"/>
    <property type="project" value="TreeGrafter"/>
</dbReference>
<comment type="subcellular location">
    <subcellularLocation>
        <location evidence="1">Cell membrane</location>
        <topology evidence="1">Multi-pass membrane protein</topology>
    </subcellularLocation>
</comment>
<accession>A0A0R1ZQP6</accession>
<keyword evidence="5 8" id="KW-1133">Transmembrane helix</keyword>
<evidence type="ECO:0000256" key="7">
    <source>
        <dbReference type="PIRSR" id="PIRSR600715-1"/>
    </source>
</evidence>
<feature type="binding site" evidence="7">
    <location>
        <position position="164"/>
    </location>
    <ligand>
        <name>Mg(2+)</name>
        <dbReference type="ChEBI" id="CHEBI:18420"/>
    </ligand>
</feature>
<dbReference type="STRING" id="1291052.FC18_GL001258"/>
<feature type="transmembrane region" description="Helical" evidence="8">
    <location>
        <begin position="140"/>
        <end position="159"/>
    </location>
</feature>
<dbReference type="Proteomes" id="UP000051679">
    <property type="component" value="Unassembled WGS sequence"/>
</dbReference>
<name>A0A0R1ZQP6_9LACO</name>
<dbReference type="PANTHER" id="PTHR22926">
    <property type="entry name" value="PHOSPHO-N-ACETYLMURAMOYL-PENTAPEPTIDE-TRANSFERASE"/>
    <property type="match status" value="1"/>
</dbReference>
<organism evidence="9 10">
    <name type="scientific">Lacticaseibacillus sharpeae JCM 1186 = DSM 20505</name>
    <dbReference type="NCBI Taxonomy" id="1291052"/>
    <lineage>
        <taxon>Bacteria</taxon>
        <taxon>Bacillati</taxon>
        <taxon>Bacillota</taxon>
        <taxon>Bacilli</taxon>
        <taxon>Lactobacillales</taxon>
        <taxon>Lactobacillaceae</taxon>
        <taxon>Lacticaseibacillus</taxon>
    </lineage>
</organism>
<dbReference type="GO" id="GO:0071555">
    <property type="term" value="P:cell wall organization"/>
    <property type="evidence" value="ECO:0007669"/>
    <property type="project" value="TreeGrafter"/>
</dbReference>
<keyword evidence="6 8" id="KW-0472">Membrane</keyword>
<evidence type="ECO:0000256" key="3">
    <source>
        <dbReference type="ARBA" id="ARBA00022679"/>
    </source>
</evidence>
<dbReference type="CDD" id="cd06853">
    <property type="entry name" value="GT_WecA_like"/>
    <property type="match status" value="1"/>
</dbReference>
<evidence type="ECO:0000256" key="1">
    <source>
        <dbReference type="ARBA" id="ARBA00004651"/>
    </source>
</evidence>
<dbReference type="GO" id="GO:0005886">
    <property type="term" value="C:plasma membrane"/>
    <property type="evidence" value="ECO:0007669"/>
    <property type="project" value="UniProtKB-SubCell"/>
</dbReference>
<keyword evidence="4 8" id="KW-0812">Transmembrane</keyword>
<feature type="transmembrane region" description="Helical" evidence="8">
    <location>
        <begin position="330"/>
        <end position="350"/>
    </location>
</feature>
<dbReference type="PROSITE" id="PS01348">
    <property type="entry name" value="MRAY_2"/>
    <property type="match status" value="1"/>
</dbReference>
<sequence>MYVDRKWDDQMSVFKIVVSLIATMIISAAITPFVRRLAFVLGAVDNPGKRRVNKVPMPTLGGLAIFLAFTFATFVLLRPQFNTHLMFSLFLAESVVIVTGMIDDIKELTPRQKMLGLFIAALIVYFLAGVKMTQINLGPIHFQLGWLSLPITVFWILGISNAVNLIDGLDGLATGVSIIALTTMGIIGFFFLSVAEVGTSIMIFALVAALIGFLPHNFYPARIFLGDTGSLFIGFMLAVCSLQGLKNVTFISLVMPVIALGVPVTDTLYAIIRRLLNHVAISQADKHHLHHRLMQLGLTHRQTVLVIYGIELVFAMIALLYPLSSTLGNVLLTIGVLFGIEMFVELIGLLGNNRTPLLFMIRKIVHKLNK</sequence>
<feature type="transmembrane region" description="Helical" evidence="8">
    <location>
        <begin position="250"/>
        <end position="272"/>
    </location>
</feature>
<feature type="transmembrane region" description="Helical" evidence="8">
    <location>
        <begin position="304"/>
        <end position="324"/>
    </location>
</feature>
<dbReference type="GO" id="GO:0016780">
    <property type="term" value="F:phosphotransferase activity, for other substituted phosphate groups"/>
    <property type="evidence" value="ECO:0007669"/>
    <property type="project" value="InterPro"/>
</dbReference>
<comment type="cofactor">
    <cofactor evidence="7">
        <name>Mg(2+)</name>
        <dbReference type="ChEBI" id="CHEBI:18420"/>
    </cofactor>
</comment>
<keyword evidence="10" id="KW-1185">Reference proteome</keyword>
<dbReference type="AlphaFoldDB" id="A0A0R1ZQP6"/>
<evidence type="ECO:0000256" key="5">
    <source>
        <dbReference type="ARBA" id="ARBA00022989"/>
    </source>
</evidence>
<reference evidence="9 10" key="1">
    <citation type="journal article" date="2015" name="Genome Announc.">
        <title>Expanding the biotechnology potential of lactobacilli through comparative genomics of 213 strains and associated genera.</title>
        <authorList>
            <person name="Sun Z."/>
            <person name="Harris H.M."/>
            <person name="McCann A."/>
            <person name="Guo C."/>
            <person name="Argimon S."/>
            <person name="Zhang W."/>
            <person name="Yang X."/>
            <person name="Jeffery I.B."/>
            <person name="Cooney J.C."/>
            <person name="Kagawa T.F."/>
            <person name="Liu W."/>
            <person name="Song Y."/>
            <person name="Salvetti E."/>
            <person name="Wrobel A."/>
            <person name="Rasinkangas P."/>
            <person name="Parkhill J."/>
            <person name="Rea M.C."/>
            <person name="O'Sullivan O."/>
            <person name="Ritari J."/>
            <person name="Douillard F.P."/>
            <person name="Paul Ross R."/>
            <person name="Yang R."/>
            <person name="Briner A.E."/>
            <person name="Felis G.E."/>
            <person name="de Vos W.M."/>
            <person name="Barrangou R."/>
            <person name="Klaenhammer T.R."/>
            <person name="Caufield P.W."/>
            <person name="Cui Y."/>
            <person name="Zhang H."/>
            <person name="O'Toole P.W."/>
        </authorList>
    </citation>
    <scope>NUCLEOTIDE SEQUENCE [LARGE SCALE GENOMIC DNA]</scope>
    <source>
        <strain evidence="9 10">DSM 20505</strain>
    </source>
</reference>
<feature type="transmembrane region" description="Helical" evidence="8">
    <location>
        <begin position="55"/>
        <end position="77"/>
    </location>
</feature>
<evidence type="ECO:0000256" key="4">
    <source>
        <dbReference type="ARBA" id="ARBA00022692"/>
    </source>
</evidence>
<keyword evidence="2" id="KW-1003">Cell membrane</keyword>
<evidence type="ECO:0000313" key="9">
    <source>
        <dbReference type="EMBL" id="KRM55540.1"/>
    </source>
</evidence>
<feature type="transmembrane region" description="Helical" evidence="8">
    <location>
        <begin position="223"/>
        <end position="244"/>
    </location>
</feature>
<feature type="binding site" evidence="7">
    <location>
        <position position="227"/>
    </location>
    <ligand>
        <name>Mg(2+)</name>
        <dbReference type="ChEBI" id="CHEBI:18420"/>
    </ligand>
</feature>
<feature type="transmembrane region" description="Helical" evidence="8">
    <location>
        <begin position="12"/>
        <end position="34"/>
    </location>
</feature>
<evidence type="ECO:0000256" key="6">
    <source>
        <dbReference type="ARBA" id="ARBA00023136"/>
    </source>
</evidence>
<dbReference type="GO" id="GO:0044038">
    <property type="term" value="P:cell wall macromolecule biosynthetic process"/>
    <property type="evidence" value="ECO:0007669"/>
    <property type="project" value="TreeGrafter"/>
</dbReference>
<dbReference type="Pfam" id="PF00953">
    <property type="entry name" value="Glycos_transf_4"/>
    <property type="match status" value="1"/>
</dbReference>
<dbReference type="PANTHER" id="PTHR22926:SF3">
    <property type="entry name" value="UNDECAPRENYL-PHOSPHATE ALPHA-N-ACETYLGLUCOSAMINYL 1-PHOSPHATE TRANSFERASE"/>
    <property type="match status" value="1"/>
</dbReference>
<evidence type="ECO:0000256" key="8">
    <source>
        <dbReference type="SAM" id="Phobius"/>
    </source>
</evidence>
<dbReference type="InterPro" id="IPR018480">
    <property type="entry name" value="PNAcMuramoyl-5peptid_Trfase_CS"/>
</dbReference>
<feature type="transmembrane region" description="Helical" evidence="8">
    <location>
        <begin position="197"/>
        <end position="216"/>
    </location>
</feature>
<keyword evidence="7" id="KW-0460">Magnesium</keyword>
<keyword evidence="7" id="KW-0479">Metal-binding</keyword>
<evidence type="ECO:0000313" key="10">
    <source>
        <dbReference type="Proteomes" id="UP000051679"/>
    </source>
</evidence>
<dbReference type="PATRIC" id="fig|1291052.5.peg.1276"/>